<dbReference type="InterPro" id="IPR050291">
    <property type="entry name" value="CDF_Transporter"/>
</dbReference>
<keyword evidence="3" id="KW-0813">Transport</keyword>
<dbReference type="NCBIfam" id="TIGR01297">
    <property type="entry name" value="CDF"/>
    <property type="match status" value="1"/>
</dbReference>
<evidence type="ECO:0000256" key="4">
    <source>
        <dbReference type="ARBA" id="ARBA00022692"/>
    </source>
</evidence>
<evidence type="ECO:0000256" key="3">
    <source>
        <dbReference type="ARBA" id="ARBA00022448"/>
    </source>
</evidence>
<accession>A0A0D3IDY9</accession>
<dbReference type="InterPro" id="IPR058533">
    <property type="entry name" value="Cation_efflux_TM"/>
</dbReference>
<dbReference type="FunFam" id="1.20.1510.10:FF:000006">
    <property type="entry name" value="Divalent cation efflux transporter"/>
    <property type="match status" value="1"/>
</dbReference>
<dbReference type="PaxDb" id="2903-EOD09474"/>
<dbReference type="eggNOG" id="KOG1485">
    <property type="taxonomic scope" value="Eukaryota"/>
</dbReference>
<dbReference type="PANTHER" id="PTHR43840:SF15">
    <property type="entry name" value="MITOCHONDRIAL METAL TRANSPORTER 1-RELATED"/>
    <property type="match status" value="1"/>
</dbReference>
<dbReference type="InterPro" id="IPR002524">
    <property type="entry name" value="Cation_efflux"/>
</dbReference>
<evidence type="ECO:0000259" key="7">
    <source>
        <dbReference type="Pfam" id="PF01545"/>
    </source>
</evidence>
<dbReference type="RefSeq" id="XP_005761903.1">
    <property type="nucleotide sequence ID" value="XM_005761846.1"/>
</dbReference>
<organism evidence="8 9">
    <name type="scientific">Emiliania huxleyi (strain CCMP1516)</name>
    <dbReference type="NCBI Taxonomy" id="280463"/>
    <lineage>
        <taxon>Eukaryota</taxon>
        <taxon>Haptista</taxon>
        <taxon>Haptophyta</taxon>
        <taxon>Prymnesiophyceae</taxon>
        <taxon>Isochrysidales</taxon>
        <taxon>Noelaerhabdaceae</taxon>
        <taxon>Emiliania</taxon>
    </lineage>
</organism>
<sequence length="501" mass="51367">MSLVLQLAACSPPALLPHARPAGALVPAGTLLVAVRRAASPVAASPPGPPAGLLLRPAAPPGVGYVQKRVVAPLRLALLLSWSAMVRHTATQRKADLEEELDEGSRITWVGAAVNFVLAFLKLFAGVTGRSAAMIADAGHSFSDLISDGVTLLALRMSTLPADIDHPYGHGRFESVASLAIGALLLGAGASFGAGSLAALAAPTPRPPMLIALWAAVASIGSKERPLRALRGGAVEASLTACAYVLMANAWHHRSDALSSVVALAGIGGSLLGLPALDPLAGLGVAGLIFWMGLRISIEALAQLTDTSDYDVAAGLVARRVPGVESVSHIRSRSMGGSALVDPMLSASCAHHLAEEVRRSVMEEASRIADSPISEVLVHVDTAPHDYDCPLQTSVEAAAPDHAAVEADVRSRLLALPGVESVPRVHVFYLGAGVAVEARVGAADSSETVDGLRAAAARWRQRLLSSLPYLCQVSIGVDLADEGAAEKARAAEGANAGAALS</sequence>
<protein>
    <recommendedName>
        <fullName evidence="7">Cation efflux protein transmembrane domain-containing protein</fullName>
    </recommendedName>
</protein>
<evidence type="ECO:0000313" key="9">
    <source>
        <dbReference type="Proteomes" id="UP000013827"/>
    </source>
</evidence>
<name>A0A0D3IDY9_EMIH1</name>
<reference evidence="9" key="1">
    <citation type="journal article" date="2013" name="Nature">
        <title>Pan genome of the phytoplankton Emiliania underpins its global distribution.</title>
        <authorList>
            <person name="Read B.A."/>
            <person name="Kegel J."/>
            <person name="Klute M.J."/>
            <person name="Kuo A."/>
            <person name="Lefebvre S.C."/>
            <person name="Maumus F."/>
            <person name="Mayer C."/>
            <person name="Miller J."/>
            <person name="Monier A."/>
            <person name="Salamov A."/>
            <person name="Young J."/>
            <person name="Aguilar M."/>
            <person name="Claverie J.M."/>
            <person name="Frickenhaus S."/>
            <person name="Gonzalez K."/>
            <person name="Herman E.K."/>
            <person name="Lin Y.C."/>
            <person name="Napier J."/>
            <person name="Ogata H."/>
            <person name="Sarno A.F."/>
            <person name="Shmutz J."/>
            <person name="Schroeder D."/>
            <person name="de Vargas C."/>
            <person name="Verret F."/>
            <person name="von Dassow P."/>
            <person name="Valentin K."/>
            <person name="Van de Peer Y."/>
            <person name="Wheeler G."/>
            <person name="Dacks J.B."/>
            <person name="Delwiche C.F."/>
            <person name="Dyhrman S.T."/>
            <person name="Glockner G."/>
            <person name="John U."/>
            <person name="Richards T."/>
            <person name="Worden A.Z."/>
            <person name="Zhang X."/>
            <person name="Grigoriev I.V."/>
            <person name="Allen A.E."/>
            <person name="Bidle K."/>
            <person name="Borodovsky M."/>
            <person name="Bowler C."/>
            <person name="Brownlee C."/>
            <person name="Cock J.M."/>
            <person name="Elias M."/>
            <person name="Gladyshev V.N."/>
            <person name="Groth M."/>
            <person name="Guda C."/>
            <person name="Hadaegh A."/>
            <person name="Iglesias-Rodriguez M.D."/>
            <person name="Jenkins J."/>
            <person name="Jones B.M."/>
            <person name="Lawson T."/>
            <person name="Leese F."/>
            <person name="Lindquist E."/>
            <person name="Lobanov A."/>
            <person name="Lomsadze A."/>
            <person name="Malik S.B."/>
            <person name="Marsh M.E."/>
            <person name="Mackinder L."/>
            <person name="Mock T."/>
            <person name="Mueller-Roeber B."/>
            <person name="Pagarete A."/>
            <person name="Parker M."/>
            <person name="Probert I."/>
            <person name="Quesneville H."/>
            <person name="Raines C."/>
            <person name="Rensing S.A."/>
            <person name="Riano-Pachon D.M."/>
            <person name="Richier S."/>
            <person name="Rokitta S."/>
            <person name="Shiraiwa Y."/>
            <person name="Soanes D.M."/>
            <person name="van der Giezen M."/>
            <person name="Wahlund T.M."/>
            <person name="Williams B."/>
            <person name="Wilson W."/>
            <person name="Wolfe G."/>
            <person name="Wurch L.L."/>
        </authorList>
    </citation>
    <scope>NUCLEOTIDE SEQUENCE</scope>
</reference>
<dbReference type="Gene3D" id="3.30.70.1350">
    <property type="entry name" value="Cation efflux protein, cytoplasmic domain"/>
    <property type="match status" value="1"/>
</dbReference>
<dbReference type="InterPro" id="IPR036837">
    <property type="entry name" value="Cation_efflux_CTD_sf"/>
</dbReference>
<evidence type="ECO:0000313" key="8">
    <source>
        <dbReference type="EnsemblProtists" id="EOD09474"/>
    </source>
</evidence>
<dbReference type="GeneID" id="17255613"/>
<proteinExistence type="inferred from homology"/>
<dbReference type="GO" id="GO:0008324">
    <property type="term" value="F:monoatomic cation transmembrane transporter activity"/>
    <property type="evidence" value="ECO:0007669"/>
    <property type="project" value="InterPro"/>
</dbReference>
<dbReference type="Pfam" id="PF01545">
    <property type="entry name" value="Cation_efflux"/>
    <property type="match status" value="1"/>
</dbReference>
<evidence type="ECO:0000256" key="2">
    <source>
        <dbReference type="ARBA" id="ARBA00008114"/>
    </source>
</evidence>
<reference evidence="8" key="2">
    <citation type="submission" date="2024-10" db="UniProtKB">
        <authorList>
            <consortium name="EnsemblProtists"/>
        </authorList>
    </citation>
    <scope>IDENTIFICATION</scope>
</reference>
<dbReference type="AlphaFoldDB" id="A0A0D3IDY9"/>
<evidence type="ECO:0000256" key="5">
    <source>
        <dbReference type="ARBA" id="ARBA00022989"/>
    </source>
</evidence>
<dbReference type="GO" id="GO:0016020">
    <property type="term" value="C:membrane"/>
    <property type="evidence" value="ECO:0007669"/>
    <property type="project" value="UniProtKB-SubCell"/>
</dbReference>
<dbReference type="Proteomes" id="UP000013827">
    <property type="component" value="Unassembled WGS sequence"/>
</dbReference>
<evidence type="ECO:0000256" key="1">
    <source>
        <dbReference type="ARBA" id="ARBA00004141"/>
    </source>
</evidence>
<feature type="domain" description="Cation efflux protein transmembrane" evidence="7">
    <location>
        <begin position="109"/>
        <end position="304"/>
    </location>
</feature>
<evidence type="ECO:0000256" key="6">
    <source>
        <dbReference type="ARBA" id="ARBA00023136"/>
    </source>
</evidence>
<dbReference type="PANTHER" id="PTHR43840">
    <property type="entry name" value="MITOCHONDRIAL METAL TRANSPORTER 1-RELATED"/>
    <property type="match status" value="1"/>
</dbReference>
<dbReference type="STRING" id="2903.R1DLA4"/>
<comment type="subcellular location">
    <subcellularLocation>
        <location evidence="1">Membrane</location>
        <topology evidence="1">Multi-pass membrane protein</topology>
    </subcellularLocation>
</comment>
<dbReference type="HOGENOM" id="CLU_013430_3_6_1"/>
<dbReference type="Gene3D" id="1.20.1510.10">
    <property type="entry name" value="Cation efflux protein transmembrane domain"/>
    <property type="match status" value="1"/>
</dbReference>
<dbReference type="EnsemblProtists" id="EOD09474">
    <property type="protein sequence ID" value="EOD09474"/>
    <property type="gene ID" value="EMIHUDRAFT_461752"/>
</dbReference>
<keyword evidence="6" id="KW-0472">Membrane</keyword>
<keyword evidence="9" id="KW-1185">Reference proteome</keyword>
<keyword evidence="5" id="KW-1133">Transmembrane helix</keyword>
<dbReference type="KEGG" id="ehx:EMIHUDRAFT_461752"/>
<keyword evidence="4" id="KW-0812">Transmembrane</keyword>
<dbReference type="SUPFAM" id="SSF161111">
    <property type="entry name" value="Cation efflux protein transmembrane domain-like"/>
    <property type="match status" value="1"/>
</dbReference>
<dbReference type="InterPro" id="IPR027469">
    <property type="entry name" value="Cation_efflux_TMD_sf"/>
</dbReference>
<comment type="similarity">
    <text evidence="2">Belongs to the cation diffusion facilitator (CDF) transporter (TC 2.A.4) family.</text>
</comment>